<dbReference type="EMBL" id="CP003382">
    <property type="protein sequence ID" value="AFZ65833.1"/>
    <property type="molecule type" value="Genomic_DNA"/>
</dbReference>
<gene>
    <name evidence="1" type="ordered locus">Deipe_0231</name>
</gene>
<keyword evidence="2" id="KW-1185">Reference proteome</keyword>
<reference evidence="2" key="1">
    <citation type="submission" date="2012-03" db="EMBL/GenBank/DDBJ databases">
        <title>Complete sequence of chromosome of Deinococcus peraridilitoris DSM 19664.</title>
        <authorList>
            <person name="Lucas S."/>
            <person name="Copeland A."/>
            <person name="Lapidus A."/>
            <person name="Glavina del Rio T."/>
            <person name="Dalin E."/>
            <person name="Tice H."/>
            <person name="Bruce D."/>
            <person name="Goodwin L."/>
            <person name="Pitluck S."/>
            <person name="Peters L."/>
            <person name="Mikhailova N."/>
            <person name="Lu M."/>
            <person name="Kyrpides N."/>
            <person name="Mavromatis K."/>
            <person name="Ivanova N."/>
            <person name="Brettin T."/>
            <person name="Detter J.C."/>
            <person name="Han C."/>
            <person name="Larimer F."/>
            <person name="Land M."/>
            <person name="Hauser L."/>
            <person name="Markowitz V."/>
            <person name="Cheng J.-F."/>
            <person name="Hugenholtz P."/>
            <person name="Woyke T."/>
            <person name="Wu D."/>
            <person name="Pukall R."/>
            <person name="Steenblock K."/>
            <person name="Brambilla E."/>
            <person name="Klenk H.-P."/>
            <person name="Eisen J.A."/>
        </authorList>
    </citation>
    <scope>NUCLEOTIDE SEQUENCE [LARGE SCALE GENOMIC DNA]</scope>
    <source>
        <strain evidence="2">DSM 19664 / LMG 22246 / CIP 109416 / KR-200</strain>
    </source>
</reference>
<evidence type="ECO:0000313" key="1">
    <source>
        <dbReference type="EMBL" id="AFZ65833.1"/>
    </source>
</evidence>
<dbReference type="STRING" id="937777.Deipe_0231"/>
<dbReference type="InterPro" id="IPR034660">
    <property type="entry name" value="DinB/YfiT-like"/>
</dbReference>
<evidence type="ECO:0000313" key="2">
    <source>
        <dbReference type="Proteomes" id="UP000010467"/>
    </source>
</evidence>
<dbReference type="SUPFAM" id="SSF109854">
    <property type="entry name" value="DinB/YfiT-like putative metalloenzymes"/>
    <property type="match status" value="1"/>
</dbReference>
<dbReference type="KEGG" id="dpd:Deipe_0231"/>
<proteinExistence type="predicted"/>
<dbReference type="OrthoDB" id="71564at2"/>
<dbReference type="Proteomes" id="UP000010467">
    <property type="component" value="Chromosome"/>
</dbReference>
<dbReference type="HOGENOM" id="CLU_2179505_0_0_0"/>
<sequence>MTADALYLTLHEANYDSWESVQQAMSLAQGQVPPRVAWLLEHIHDTKRGYWAVISGALGTSRPPDHLGLSALMAWELTQLAALSAEQRQVTLAYGGRLLDVAALIRLNARHAVWHAGQIAALAARRTA</sequence>
<dbReference type="RefSeq" id="WP_015234144.1">
    <property type="nucleotide sequence ID" value="NC_019793.1"/>
</dbReference>
<organism evidence="1 2">
    <name type="scientific">Deinococcus peraridilitoris (strain DSM 19664 / LMG 22246 / CIP 109416 / KR-200)</name>
    <dbReference type="NCBI Taxonomy" id="937777"/>
    <lineage>
        <taxon>Bacteria</taxon>
        <taxon>Thermotogati</taxon>
        <taxon>Deinococcota</taxon>
        <taxon>Deinococci</taxon>
        <taxon>Deinococcales</taxon>
        <taxon>Deinococcaceae</taxon>
        <taxon>Deinococcus</taxon>
    </lineage>
</organism>
<dbReference type="PATRIC" id="fig|937777.3.peg.239"/>
<protein>
    <recommendedName>
        <fullName evidence="3">DinB-like domain-containing protein</fullName>
    </recommendedName>
</protein>
<name>K9ZW17_DEIPD</name>
<evidence type="ECO:0008006" key="3">
    <source>
        <dbReference type="Google" id="ProtNLM"/>
    </source>
</evidence>
<dbReference type="AlphaFoldDB" id="K9ZW17"/>
<accession>K9ZW17</accession>